<keyword evidence="11" id="KW-0503">Monooxygenase</keyword>
<gene>
    <name evidence="14" type="ORF">R3P38DRAFT_2932817</name>
</gene>
<dbReference type="GO" id="GO:0016705">
    <property type="term" value="F:oxidoreductase activity, acting on paired donors, with incorporation or reduction of molecular oxygen"/>
    <property type="evidence" value="ECO:0007669"/>
    <property type="project" value="InterPro"/>
</dbReference>
<dbReference type="InterPro" id="IPR001128">
    <property type="entry name" value="Cyt_P450"/>
</dbReference>
<organism evidence="14 15">
    <name type="scientific">Favolaschia claudopus</name>
    <dbReference type="NCBI Taxonomy" id="2862362"/>
    <lineage>
        <taxon>Eukaryota</taxon>
        <taxon>Fungi</taxon>
        <taxon>Dikarya</taxon>
        <taxon>Basidiomycota</taxon>
        <taxon>Agaricomycotina</taxon>
        <taxon>Agaricomycetes</taxon>
        <taxon>Agaricomycetidae</taxon>
        <taxon>Agaricales</taxon>
        <taxon>Marasmiineae</taxon>
        <taxon>Mycenaceae</taxon>
        <taxon>Favolaschia</taxon>
    </lineage>
</organism>
<feature type="binding site" description="axial binding residue" evidence="13">
    <location>
        <position position="477"/>
    </location>
    <ligand>
        <name>heme</name>
        <dbReference type="ChEBI" id="CHEBI:30413"/>
    </ligand>
    <ligandPart>
        <name>Fe</name>
        <dbReference type="ChEBI" id="CHEBI:18248"/>
    </ligandPart>
</feature>
<name>A0AAW0BTV9_9AGAR</name>
<keyword evidence="8" id="KW-1133">Transmembrane helix</keyword>
<comment type="subcellular location">
    <subcellularLocation>
        <location evidence="2">Membrane</location>
    </subcellularLocation>
</comment>
<evidence type="ECO:0000256" key="3">
    <source>
        <dbReference type="ARBA" id="ARBA00004721"/>
    </source>
</evidence>
<evidence type="ECO:0000256" key="2">
    <source>
        <dbReference type="ARBA" id="ARBA00004370"/>
    </source>
</evidence>
<dbReference type="Proteomes" id="UP001362999">
    <property type="component" value="Unassembled WGS sequence"/>
</dbReference>
<evidence type="ECO:0000256" key="11">
    <source>
        <dbReference type="ARBA" id="ARBA00023033"/>
    </source>
</evidence>
<dbReference type="GO" id="GO:0020037">
    <property type="term" value="F:heme binding"/>
    <property type="evidence" value="ECO:0007669"/>
    <property type="project" value="InterPro"/>
</dbReference>
<dbReference type="InterPro" id="IPR050121">
    <property type="entry name" value="Cytochrome_P450_monoxygenase"/>
</dbReference>
<dbReference type="AlphaFoldDB" id="A0AAW0BTV9"/>
<sequence>MDDKLVAVFLLLSCCLCSYCFLLRRKSIVACIPGPPASSWVFGHMKDFLLPDQYGDFEYSWQREYGQVYRIKGCFGEDRLMVSDPVALQHVLNTNLFTHGPSLEQSMTLVFDPQAVMPAHGETHKRLRAALQVGFSASAVRRYQPLFQNVARSVTERLQKVCALLDSSTPTDILPIMSEASLNSMSQVLMGYSTEELGKDFVSNNSKVMALAAAQSEQQILASAVSSHLPLWCWRAITQLPIPGFDIIRNAKVFAKRVGRKAIAEKLNAAREGVATDPQARADVFDLLLNIDPTLSKKPPKAALTQEEIASQTGILFIAGEDTTTSALVFALLELADHQQFQEELRAEVHQFAKIESDDAELSYDNMPLLNAFIKETLRRNAPGSFNDRAAIVDTVLPLTKPIRISNGEVLQQIPIRKGQIVTIATASYHRNESLWGDDIDAHEFRPSRWLDGTAYHGRALGPYANLLTFLGGQRVCLGWRFALLEMQVVLFELVGNFRFTPSKDGHRLRSQFANSLMPILPDGNRGAPLTVTRC</sequence>
<dbReference type="GO" id="GO:0005506">
    <property type="term" value="F:iron ion binding"/>
    <property type="evidence" value="ECO:0007669"/>
    <property type="project" value="InterPro"/>
</dbReference>
<evidence type="ECO:0000256" key="10">
    <source>
        <dbReference type="ARBA" id="ARBA00023004"/>
    </source>
</evidence>
<dbReference type="EMBL" id="JAWWNJ010000026">
    <property type="protein sequence ID" value="KAK7030007.1"/>
    <property type="molecule type" value="Genomic_DNA"/>
</dbReference>
<keyword evidence="9" id="KW-0560">Oxidoreductase</keyword>
<evidence type="ECO:0000256" key="7">
    <source>
        <dbReference type="ARBA" id="ARBA00022723"/>
    </source>
</evidence>
<dbReference type="PANTHER" id="PTHR24305:SF166">
    <property type="entry name" value="CYTOCHROME P450 12A4, MITOCHONDRIAL-RELATED"/>
    <property type="match status" value="1"/>
</dbReference>
<keyword evidence="5 13" id="KW-0349">Heme</keyword>
<evidence type="ECO:0000313" key="14">
    <source>
        <dbReference type="EMBL" id="KAK7030007.1"/>
    </source>
</evidence>
<comment type="caution">
    <text evidence="14">The sequence shown here is derived from an EMBL/GenBank/DDBJ whole genome shotgun (WGS) entry which is preliminary data.</text>
</comment>
<keyword evidence="7 13" id="KW-0479">Metal-binding</keyword>
<evidence type="ECO:0000256" key="6">
    <source>
        <dbReference type="ARBA" id="ARBA00022692"/>
    </source>
</evidence>
<dbReference type="InterPro" id="IPR002401">
    <property type="entry name" value="Cyt_P450_E_grp-I"/>
</dbReference>
<dbReference type="Pfam" id="PF00067">
    <property type="entry name" value="p450"/>
    <property type="match status" value="1"/>
</dbReference>
<comment type="cofactor">
    <cofactor evidence="1 13">
        <name>heme</name>
        <dbReference type="ChEBI" id="CHEBI:30413"/>
    </cofactor>
</comment>
<dbReference type="PRINTS" id="PR00385">
    <property type="entry name" value="P450"/>
</dbReference>
<keyword evidence="15" id="KW-1185">Reference proteome</keyword>
<proteinExistence type="inferred from homology"/>
<keyword evidence="10 13" id="KW-0408">Iron</keyword>
<reference evidence="14 15" key="1">
    <citation type="journal article" date="2024" name="J Genomics">
        <title>Draft genome sequencing and assembly of Favolaschia claudopus CIRM-BRFM 2984 isolated from oak limbs.</title>
        <authorList>
            <person name="Navarro D."/>
            <person name="Drula E."/>
            <person name="Chaduli D."/>
            <person name="Cazenave R."/>
            <person name="Ahrendt S."/>
            <person name="Wang J."/>
            <person name="Lipzen A."/>
            <person name="Daum C."/>
            <person name="Barry K."/>
            <person name="Grigoriev I.V."/>
            <person name="Favel A."/>
            <person name="Rosso M.N."/>
            <person name="Martin F."/>
        </authorList>
    </citation>
    <scope>NUCLEOTIDE SEQUENCE [LARGE SCALE GENOMIC DNA]</scope>
    <source>
        <strain evidence="14 15">CIRM-BRFM 2984</strain>
    </source>
</reference>
<evidence type="ECO:0000256" key="1">
    <source>
        <dbReference type="ARBA" id="ARBA00001971"/>
    </source>
</evidence>
<evidence type="ECO:0000256" key="9">
    <source>
        <dbReference type="ARBA" id="ARBA00023002"/>
    </source>
</evidence>
<dbReference type="Gene3D" id="1.10.630.10">
    <property type="entry name" value="Cytochrome P450"/>
    <property type="match status" value="1"/>
</dbReference>
<evidence type="ECO:0000256" key="12">
    <source>
        <dbReference type="ARBA" id="ARBA00023136"/>
    </source>
</evidence>
<keyword evidence="12" id="KW-0472">Membrane</keyword>
<dbReference type="InterPro" id="IPR036396">
    <property type="entry name" value="Cyt_P450_sf"/>
</dbReference>
<evidence type="ECO:0000256" key="5">
    <source>
        <dbReference type="ARBA" id="ARBA00022617"/>
    </source>
</evidence>
<evidence type="ECO:0000313" key="15">
    <source>
        <dbReference type="Proteomes" id="UP001362999"/>
    </source>
</evidence>
<evidence type="ECO:0000256" key="4">
    <source>
        <dbReference type="ARBA" id="ARBA00010617"/>
    </source>
</evidence>
<evidence type="ECO:0000256" key="8">
    <source>
        <dbReference type="ARBA" id="ARBA00022989"/>
    </source>
</evidence>
<evidence type="ECO:0000256" key="13">
    <source>
        <dbReference type="PIRSR" id="PIRSR602401-1"/>
    </source>
</evidence>
<keyword evidence="6" id="KW-0812">Transmembrane</keyword>
<dbReference type="GO" id="GO:0004497">
    <property type="term" value="F:monooxygenase activity"/>
    <property type="evidence" value="ECO:0007669"/>
    <property type="project" value="UniProtKB-KW"/>
</dbReference>
<protein>
    <submittedName>
        <fullName evidence="14">Cytochrome P450</fullName>
    </submittedName>
</protein>
<dbReference type="SUPFAM" id="SSF48264">
    <property type="entry name" value="Cytochrome P450"/>
    <property type="match status" value="1"/>
</dbReference>
<comment type="similarity">
    <text evidence="4">Belongs to the cytochrome P450 family.</text>
</comment>
<accession>A0AAW0BTV9</accession>
<dbReference type="PRINTS" id="PR00463">
    <property type="entry name" value="EP450I"/>
</dbReference>
<dbReference type="PANTHER" id="PTHR24305">
    <property type="entry name" value="CYTOCHROME P450"/>
    <property type="match status" value="1"/>
</dbReference>
<comment type="pathway">
    <text evidence="3">Secondary metabolite biosynthesis; terpenoid biosynthesis.</text>
</comment>
<dbReference type="GO" id="GO:0016020">
    <property type="term" value="C:membrane"/>
    <property type="evidence" value="ECO:0007669"/>
    <property type="project" value="UniProtKB-SubCell"/>
</dbReference>